<dbReference type="AlphaFoldDB" id="A0A2P2KUJ8"/>
<dbReference type="Gene3D" id="3.40.50.300">
    <property type="entry name" value="P-loop containing nucleotide triphosphate hydrolases"/>
    <property type="match status" value="1"/>
</dbReference>
<dbReference type="PRINTS" id="PR00364">
    <property type="entry name" value="DISEASERSIST"/>
</dbReference>
<dbReference type="SUPFAM" id="SSF52540">
    <property type="entry name" value="P-loop containing nucleoside triphosphate hydrolases"/>
    <property type="match status" value="1"/>
</dbReference>
<dbReference type="PANTHER" id="PTHR33463:SF209">
    <property type="entry name" value="DISEASE RESISTANCE PROTEIN RPS2-LIKE"/>
    <property type="match status" value="1"/>
</dbReference>
<evidence type="ECO:0000259" key="2">
    <source>
        <dbReference type="SMART" id="SM00382"/>
    </source>
</evidence>
<name>A0A2P2KUJ8_RHIMU</name>
<dbReference type="InterPro" id="IPR050905">
    <property type="entry name" value="Plant_NBS-LRR"/>
</dbReference>
<dbReference type="Pfam" id="PF00931">
    <property type="entry name" value="NB-ARC"/>
    <property type="match status" value="1"/>
</dbReference>
<dbReference type="GO" id="GO:0006952">
    <property type="term" value="P:defense response"/>
    <property type="evidence" value="ECO:0007669"/>
    <property type="project" value="UniProtKB-KW"/>
</dbReference>
<dbReference type="InterPro" id="IPR003593">
    <property type="entry name" value="AAA+_ATPase"/>
</dbReference>
<accession>A0A2P2KUJ8</accession>
<keyword evidence="1" id="KW-0611">Plant defense</keyword>
<organism evidence="3">
    <name type="scientific">Rhizophora mucronata</name>
    <name type="common">Asiatic mangrove</name>
    <dbReference type="NCBI Taxonomy" id="61149"/>
    <lineage>
        <taxon>Eukaryota</taxon>
        <taxon>Viridiplantae</taxon>
        <taxon>Streptophyta</taxon>
        <taxon>Embryophyta</taxon>
        <taxon>Tracheophyta</taxon>
        <taxon>Spermatophyta</taxon>
        <taxon>Magnoliopsida</taxon>
        <taxon>eudicotyledons</taxon>
        <taxon>Gunneridae</taxon>
        <taxon>Pentapetalae</taxon>
        <taxon>rosids</taxon>
        <taxon>fabids</taxon>
        <taxon>Malpighiales</taxon>
        <taxon>Rhizophoraceae</taxon>
        <taxon>Rhizophora</taxon>
    </lineage>
</organism>
<reference evidence="3" key="1">
    <citation type="submission" date="2018-02" db="EMBL/GenBank/DDBJ databases">
        <title>Rhizophora mucronata_Transcriptome.</title>
        <authorList>
            <person name="Meera S.P."/>
            <person name="Sreeshan A."/>
            <person name="Augustine A."/>
        </authorList>
    </citation>
    <scope>NUCLEOTIDE SEQUENCE</scope>
    <source>
        <tissue evidence="3">Leaf</tissue>
    </source>
</reference>
<dbReference type="FunFam" id="3.40.50.300:FF:001091">
    <property type="entry name" value="Probable disease resistance protein At1g61300"/>
    <property type="match status" value="1"/>
</dbReference>
<dbReference type="InterPro" id="IPR027417">
    <property type="entry name" value="P-loop_NTPase"/>
</dbReference>
<dbReference type="GO" id="GO:0043531">
    <property type="term" value="F:ADP binding"/>
    <property type="evidence" value="ECO:0007669"/>
    <property type="project" value="InterPro"/>
</dbReference>
<dbReference type="SMART" id="SM00382">
    <property type="entry name" value="AAA"/>
    <property type="match status" value="1"/>
</dbReference>
<evidence type="ECO:0000313" key="3">
    <source>
        <dbReference type="EMBL" id="MBX09363.1"/>
    </source>
</evidence>
<dbReference type="PANTHER" id="PTHR33463">
    <property type="entry name" value="NB-ARC DOMAIN-CONTAINING PROTEIN-RELATED"/>
    <property type="match status" value="1"/>
</dbReference>
<dbReference type="InterPro" id="IPR002182">
    <property type="entry name" value="NB-ARC"/>
</dbReference>
<evidence type="ECO:0000256" key="1">
    <source>
        <dbReference type="ARBA" id="ARBA00022821"/>
    </source>
</evidence>
<dbReference type="EMBL" id="GGEC01028879">
    <property type="protein sequence ID" value="MBX09363.1"/>
    <property type="molecule type" value="Transcribed_RNA"/>
</dbReference>
<sequence>MAAIGATLAWEAVECSCHFCCIRGDYFCDLKDSLKSLQEQLDQLKVLKQQVDDRVVQETKSPRWGPAQAVTYWFYKVGEVEKKVDKVLKEGKRELKKKLVRWFFPKSCCAFNEVGRRVSRIVAEVKELVEEVKRLDPLVERKPPSPVDEWQIGFDPRGLDSKLKKAWRYLEDPSAKIIGIHGPEGVGKTTLLKMINNKLRDTRLGFHVVIRAVLSREGTVKKVQESILNKLEVPRDSWQDQSEADREREILEILRTKKFVLLLDDLQEQSNQSHVSRDSSFIEKREDLIKVGVPVDGNKNGSKVFFTTRSEAFCGKIEADKRIRVDSHQTNFGSCFYCRAGA</sequence>
<feature type="domain" description="AAA+ ATPase" evidence="2">
    <location>
        <begin position="174"/>
        <end position="330"/>
    </location>
</feature>
<proteinExistence type="predicted"/>
<protein>
    <submittedName>
        <fullName evidence="3">Putative disease resistance protein At1g12280</fullName>
    </submittedName>
</protein>